<dbReference type="InterPro" id="IPR036412">
    <property type="entry name" value="HAD-like_sf"/>
</dbReference>
<organism evidence="1 2">
    <name type="scientific">Candidatus Ryanbacteria bacterium RIFCSPHIGHO2_02_FULL_45_13b</name>
    <dbReference type="NCBI Taxonomy" id="1802117"/>
    <lineage>
        <taxon>Bacteria</taxon>
        <taxon>Candidatus Ryaniibacteriota</taxon>
    </lineage>
</organism>
<name>A0A1G2G739_9BACT</name>
<dbReference type="STRING" id="1802117.A3J54_02455"/>
<dbReference type="Gene3D" id="3.40.50.1000">
    <property type="entry name" value="HAD superfamily/HAD-like"/>
    <property type="match status" value="1"/>
</dbReference>
<evidence type="ECO:0000313" key="1">
    <source>
        <dbReference type="EMBL" id="OGZ46064.1"/>
    </source>
</evidence>
<evidence type="ECO:0000313" key="2">
    <source>
        <dbReference type="Proteomes" id="UP000176576"/>
    </source>
</evidence>
<accession>A0A1G2G739</accession>
<dbReference type="SUPFAM" id="SSF56784">
    <property type="entry name" value="HAD-like"/>
    <property type="match status" value="1"/>
</dbReference>
<gene>
    <name evidence="1" type="ORF">A3J54_02455</name>
</gene>
<sequence>MKIIFDFDYTLFHTARFLDALCQKFSPYSINKDAFYGGLRGAYDKKHIFRPSHFLRTLAKDSHNQYNLLAEEFNSFCCSIDRYLYPDVVPFLRTLQKKHEFFLLTFGDKLFQNMKITGSGIIPYITRIIITENVTKDKEAYTISGVEPTIFVDDNPLALMAVKRYAPHIITVRMKREEGEHRDKSSGKEVDYEITSLTQLQTF</sequence>
<comment type="caution">
    <text evidence="1">The sequence shown here is derived from an EMBL/GenBank/DDBJ whole genome shotgun (WGS) entry which is preliminary data.</text>
</comment>
<evidence type="ECO:0008006" key="3">
    <source>
        <dbReference type="Google" id="ProtNLM"/>
    </source>
</evidence>
<protein>
    <recommendedName>
        <fullName evidence="3">Haloacid dehalogenase</fullName>
    </recommendedName>
</protein>
<dbReference type="InterPro" id="IPR023214">
    <property type="entry name" value="HAD_sf"/>
</dbReference>
<reference evidence="1 2" key="1">
    <citation type="journal article" date="2016" name="Nat. Commun.">
        <title>Thousands of microbial genomes shed light on interconnected biogeochemical processes in an aquifer system.</title>
        <authorList>
            <person name="Anantharaman K."/>
            <person name="Brown C.T."/>
            <person name="Hug L.A."/>
            <person name="Sharon I."/>
            <person name="Castelle C.J."/>
            <person name="Probst A.J."/>
            <person name="Thomas B.C."/>
            <person name="Singh A."/>
            <person name="Wilkins M.J."/>
            <person name="Karaoz U."/>
            <person name="Brodie E.L."/>
            <person name="Williams K.H."/>
            <person name="Hubbard S.S."/>
            <person name="Banfield J.F."/>
        </authorList>
    </citation>
    <scope>NUCLEOTIDE SEQUENCE [LARGE SCALE GENOMIC DNA]</scope>
</reference>
<dbReference type="Proteomes" id="UP000176576">
    <property type="component" value="Unassembled WGS sequence"/>
</dbReference>
<dbReference type="EMBL" id="MHNN01000015">
    <property type="protein sequence ID" value="OGZ46064.1"/>
    <property type="molecule type" value="Genomic_DNA"/>
</dbReference>
<proteinExistence type="predicted"/>
<dbReference type="AlphaFoldDB" id="A0A1G2G739"/>